<name>A0A420V877_9ACTN</name>
<dbReference type="Proteomes" id="UP000028058">
    <property type="component" value="Unassembled WGS sequence"/>
</dbReference>
<dbReference type="OrthoDB" id="4743270at2"/>
<organism evidence="1 2">
    <name type="scientific">Streptomyces xinghaiensis</name>
    <dbReference type="NCBI Taxonomy" id="1038928"/>
    <lineage>
        <taxon>Bacteria</taxon>
        <taxon>Bacillati</taxon>
        <taxon>Actinomycetota</taxon>
        <taxon>Actinomycetes</taxon>
        <taxon>Kitasatosporales</taxon>
        <taxon>Streptomycetaceae</taxon>
        <taxon>Streptomyces</taxon>
    </lineage>
</organism>
<dbReference type="EMBL" id="JNAD02000002">
    <property type="protein sequence ID" value="RKM98166.1"/>
    <property type="molecule type" value="Genomic_DNA"/>
</dbReference>
<gene>
    <name evidence="1" type="ORF">SFRA_006595</name>
</gene>
<accession>A0A420V877</accession>
<evidence type="ECO:0000313" key="2">
    <source>
        <dbReference type="Proteomes" id="UP000028058"/>
    </source>
</evidence>
<reference evidence="1 2" key="1">
    <citation type="journal article" date="2014" name="Genome Announc.">
        <title>Draft Genome Sequence of Streptomyces fradiae ATCC 19609, a Strain Highly Sensitive to Antibiotics.</title>
        <authorList>
            <person name="Bekker O.B."/>
            <person name="Klimina K.M."/>
            <person name="Vatlin A.A."/>
            <person name="Zakharevich N.V."/>
            <person name="Kasianov A.S."/>
            <person name="Danilenko V.N."/>
        </authorList>
    </citation>
    <scope>NUCLEOTIDE SEQUENCE [LARGE SCALE GENOMIC DNA]</scope>
    <source>
        <strain evidence="1 2">ATCC 19609</strain>
    </source>
</reference>
<proteinExistence type="predicted"/>
<dbReference type="RefSeq" id="WP_043469809.1">
    <property type="nucleotide sequence ID" value="NZ_CP134822.1"/>
</dbReference>
<keyword evidence="2" id="KW-1185">Reference proteome</keyword>
<evidence type="ECO:0000313" key="1">
    <source>
        <dbReference type="EMBL" id="RKM98166.1"/>
    </source>
</evidence>
<protein>
    <submittedName>
        <fullName evidence="1">Uncharacterized protein</fullName>
    </submittedName>
</protein>
<comment type="caution">
    <text evidence="1">The sequence shown here is derived from an EMBL/GenBank/DDBJ whole genome shotgun (WGS) entry which is preliminary data.</text>
</comment>
<dbReference type="PROSITE" id="PS00018">
    <property type="entry name" value="EF_HAND_1"/>
    <property type="match status" value="1"/>
</dbReference>
<sequence>MSNDLRDTYVRALRTTEGGDPLSRLARAGLQASAEKFSGLGLLESAAGPGLNFRLADPDNGGLIAASEVGDFLQRVQKAVARLAKARRARLADVVKLLPLDFEVARLDVAASTAGSIIVDLQPHVPATDEDRDRLTPAGVSWAEIGAVELVRALPEGPEDEESLDSLFSASPVVRRAVSDLIFKLPNPHLDISLAVQRGTGERIVSSLSAVQAESLRDRLQIIREEREIIRMQGRLDGLRTRRQIFYFETPAGAEIHGFVDESLVGVVKEHLDQEVEVALESFVLRNAAGKRSQRRYRLIEVAGQLSQLPPGSELDEDA</sequence>
<dbReference type="InterPro" id="IPR018247">
    <property type="entry name" value="EF_Hand_1_Ca_BS"/>
</dbReference>
<dbReference type="AlphaFoldDB" id="A0A420V877"/>